<feature type="repeat" description="PPR" evidence="5">
    <location>
        <begin position="211"/>
        <end position="245"/>
    </location>
</feature>
<dbReference type="Pfam" id="PF17177">
    <property type="entry name" value="PPR_long"/>
    <property type="match status" value="1"/>
</dbReference>
<evidence type="ECO:0000313" key="7">
    <source>
        <dbReference type="EMBL" id="QSL66836.1"/>
    </source>
</evidence>
<evidence type="ECO:0000256" key="5">
    <source>
        <dbReference type="PROSITE-ProRule" id="PRU00708"/>
    </source>
</evidence>
<feature type="repeat" description="PPR" evidence="5">
    <location>
        <begin position="246"/>
        <end position="280"/>
    </location>
</feature>
<organism evidence="7 8">
    <name type="scientific">Pneumocystis wakefieldiae</name>
    <dbReference type="NCBI Taxonomy" id="38082"/>
    <lineage>
        <taxon>Eukaryota</taxon>
        <taxon>Fungi</taxon>
        <taxon>Dikarya</taxon>
        <taxon>Ascomycota</taxon>
        <taxon>Taphrinomycotina</taxon>
        <taxon>Pneumocystomycetes</taxon>
        <taxon>Pneumocystaceae</taxon>
        <taxon>Pneumocystis</taxon>
    </lineage>
</organism>
<comment type="subunit">
    <text evidence="4">Binds to mitochondrial small subunit 15S rRNA.</text>
</comment>
<dbReference type="GO" id="GO:0005739">
    <property type="term" value="C:mitochondrion"/>
    <property type="evidence" value="ECO:0007669"/>
    <property type="project" value="UniProtKB-ARBA"/>
</dbReference>
<keyword evidence="2" id="KW-0677">Repeat</keyword>
<dbReference type="Gene3D" id="1.25.40.10">
    <property type="entry name" value="Tetratricopeptide repeat domain"/>
    <property type="match status" value="2"/>
</dbReference>
<evidence type="ECO:0000256" key="2">
    <source>
        <dbReference type="ARBA" id="ARBA00022737"/>
    </source>
</evidence>
<dbReference type="PANTHER" id="PTHR47936:SF1">
    <property type="entry name" value="PENTATRICOPEPTIDE REPEAT-CONTAINING PROTEIN GUN1, CHLOROPLASTIC"/>
    <property type="match status" value="1"/>
</dbReference>
<feature type="repeat" description="PPR" evidence="5">
    <location>
        <begin position="283"/>
        <end position="313"/>
    </location>
</feature>
<protein>
    <recommendedName>
        <fullName evidence="6">PROP1-like PPR domain-containing protein</fullName>
    </recommendedName>
</protein>
<sequence length="658" mass="76795">MFGLKFLQKALLRRTISLENPFIRFYSARNLKSRSKKSAFLSVQTVEKCIARLRTKLENEQKQRASGDTSFSKKSLQNEHELLYKFISKPEQQSPVSIGNNALSPLIVERIRISSEKNASNLTWSEKLSLISSNGGFDGLTTSQVNRMIYSIPSEERFFLKKDIFDMMRKASIQPDRLTYDFIMDGYAQVGNVKEAVEIFSQMKQYGFTPSVYSYAHLIKAYSKIGDINNAMLLFEDMKKCLINPNLVIYTTLISLCVQNQLFDEAWKVFDLLKYRSKDVFPDVKTYSLMIHTCALTGEAERANQLFMEMLSHPDESLTPTLETYNALISAYASRKDYFYEAWRIAKILLDNNTSMDKNTFIALLKGCGKVGDLKKARILVKHIFQKTESLEKVDIYTFQGLFRAYANYIPEKRIQNSENNYANSKTEDILALELDTNIQNNTKNSFFEDISNSVFLKIDLKTSKDVLEETNALMKYIQKNKYPFLDTQLMNSYLSVLINHGSYYAFKNVYENMYYSITIKEQEKDSNLYLNKFKRGPYTYKLGLEAAYKFNDINFARSVWDERNHWKFLIKDQEINPGEMNIKHNRLHLRELDFNICKLMIDNLAKNNLLEEARYLLISYQNIFSWKRNHLKLLWNKAKQTKDNSLMSLILKTTKLK</sequence>
<dbReference type="InterPro" id="IPR002885">
    <property type="entry name" value="PPR_rpt"/>
</dbReference>
<dbReference type="OrthoDB" id="185373at2759"/>
<gene>
    <name evidence="7" type="ORF">MERGE_001223</name>
</gene>
<dbReference type="PANTHER" id="PTHR47936">
    <property type="entry name" value="PPR_LONG DOMAIN-CONTAINING PROTEIN"/>
    <property type="match status" value="1"/>
</dbReference>
<keyword evidence="8" id="KW-1185">Reference proteome</keyword>
<dbReference type="GO" id="GO:0031930">
    <property type="term" value="P:mitochondria-nucleus signaling pathway"/>
    <property type="evidence" value="ECO:0007669"/>
    <property type="project" value="TreeGrafter"/>
</dbReference>
<feature type="domain" description="PROP1-like PPR" evidence="6">
    <location>
        <begin position="222"/>
        <end position="377"/>
    </location>
</feature>
<dbReference type="Pfam" id="PF13041">
    <property type="entry name" value="PPR_2"/>
    <property type="match status" value="1"/>
</dbReference>
<comment type="function">
    <text evidence="3">Regulates mitochondrial small subunit maturation by controlling 15S rRNA 5'-end processing. Localizes to the 5' precursor of the 15S rRNA in a position that is subsequently occupied by mS47 in the mature yeast mtSSU. Uses structure and sequence-specific RNA recognition, binding to a single-stranded region of the precursor and specifically recognizing bases -6 to -1. The exchange of Ccm1 for mS47 is coupled to the irreversible removal of precursor rRNA that is accompanied by conformational changes of the mitoribosomal proteins uS5m and mS26. These conformational changes signal completion of 5'-end rRNA processing through protection of the mature 5'-end of the 15S rRNA and stabilization of mS47. The removal of the 5' precursor together with the dissociation of Ccm1 may be catalyzed by the 5'-3' exoribonuclease Pet127. Involved in the specific removal of group I introns in mitochondrial encoded transcripts.</text>
</comment>
<dbReference type="InterPro" id="IPR011990">
    <property type="entry name" value="TPR-like_helical_dom_sf"/>
</dbReference>
<evidence type="ECO:0000259" key="6">
    <source>
        <dbReference type="Pfam" id="PF17177"/>
    </source>
</evidence>
<dbReference type="NCBIfam" id="TIGR00756">
    <property type="entry name" value="PPR"/>
    <property type="match status" value="3"/>
</dbReference>
<dbReference type="EMBL" id="CP054545">
    <property type="protein sequence ID" value="QSL66836.1"/>
    <property type="molecule type" value="Genomic_DNA"/>
</dbReference>
<comment type="similarity">
    <text evidence="1">Belongs to the CCM1 family.</text>
</comment>
<feature type="repeat" description="PPR" evidence="5">
    <location>
        <begin position="176"/>
        <end position="210"/>
    </location>
</feature>
<reference evidence="7" key="1">
    <citation type="submission" date="2020-06" db="EMBL/GenBank/DDBJ databases">
        <title>Genomes of multiple members of Pneumocystis genus reveal paths to human pathogen Pneumocystis jirovecii.</title>
        <authorList>
            <person name="Cisse O.H."/>
            <person name="Ma L."/>
            <person name="Dekker J."/>
            <person name="Khil P."/>
            <person name="Jo J."/>
            <person name="Brenchley J."/>
            <person name="Blair R."/>
            <person name="Pahar B."/>
            <person name="Chabe M."/>
            <person name="Van Rompay K.A."/>
            <person name="Keesler R."/>
            <person name="Sukura A."/>
            <person name="Hirsch V."/>
            <person name="Kutty G."/>
            <person name="Liu Y."/>
            <person name="Peng L."/>
            <person name="Chen J."/>
            <person name="Song J."/>
            <person name="Weissenbacher-Lang C."/>
            <person name="Xu J."/>
            <person name="Upham N.S."/>
            <person name="Stajich J.E."/>
            <person name="Cuomo C.A."/>
            <person name="Cushion M.T."/>
            <person name="Kovacs J.A."/>
        </authorList>
    </citation>
    <scope>NUCLEOTIDE SEQUENCE</scope>
    <source>
        <strain evidence="7">2A</strain>
    </source>
</reference>
<name>A0A899G1R6_9ASCO</name>
<dbReference type="PROSITE" id="PS51375">
    <property type="entry name" value="PPR"/>
    <property type="match status" value="4"/>
</dbReference>
<evidence type="ECO:0000256" key="4">
    <source>
        <dbReference type="ARBA" id="ARBA00044511"/>
    </source>
</evidence>
<evidence type="ECO:0000256" key="3">
    <source>
        <dbReference type="ARBA" id="ARBA00044493"/>
    </source>
</evidence>
<dbReference type="InterPro" id="IPR033443">
    <property type="entry name" value="PROP1-like_PPR_dom"/>
</dbReference>
<evidence type="ECO:0000256" key="1">
    <source>
        <dbReference type="ARBA" id="ARBA00006192"/>
    </source>
</evidence>
<accession>A0A899G1R6</accession>
<evidence type="ECO:0000313" key="8">
    <source>
        <dbReference type="Proteomes" id="UP000663699"/>
    </source>
</evidence>
<dbReference type="Proteomes" id="UP000663699">
    <property type="component" value="Chromosome 14"/>
</dbReference>
<dbReference type="AlphaFoldDB" id="A0A899G1R6"/>
<proteinExistence type="inferred from homology"/>